<dbReference type="InterPro" id="IPR039425">
    <property type="entry name" value="RNA_pol_sigma-70-like"/>
</dbReference>
<dbReference type="AlphaFoldDB" id="A0A919S9Z0"/>
<evidence type="ECO:0000313" key="8">
    <source>
        <dbReference type="EMBL" id="GIM67811.1"/>
    </source>
</evidence>
<dbReference type="GO" id="GO:0003677">
    <property type="term" value="F:DNA binding"/>
    <property type="evidence" value="ECO:0007669"/>
    <property type="project" value="UniProtKB-KW"/>
</dbReference>
<evidence type="ECO:0000256" key="2">
    <source>
        <dbReference type="ARBA" id="ARBA00023015"/>
    </source>
</evidence>
<dbReference type="PANTHER" id="PTHR43133:SF50">
    <property type="entry name" value="ECF RNA POLYMERASE SIGMA FACTOR SIGM"/>
    <property type="match status" value="1"/>
</dbReference>
<dbReference type="Proteomes" id="UP000681340">
    <property type="component" value="Unassembled WGS sequence"/>
</dbReference>
<dbReference type="NCBIfam" id="TIGR02983">
    <property type="entry name" value="SigE-fam_strep"/>
    <property type="match status" value="1"/>
</dbReference>
<dbReference type="NCBIfam" id="TIGR02937">
    <property type="entry name" value="sigma70-ECF"/>
    <property type="match status" value="1"/>
</dbReference>
<feature type="domain" description="RNA polymerase sigma factor 70 region 4 type 2" evidence="7">
    <location>
        <begin position="95"/>
        <end position="146"/>
    </location>
</feature>
<dbReference type="Pfam" id="PF08281">
    <property type="entry name" value="Sigma70_r4_2"/>
    <property type="match status" value="1"/>
</dbReference>
<dbReference type="InterPro" id="IPR013324">
    <property type="entry name" value="RNA_pol_sigma_r3/r4-like"/>
</dbReference>
<evidence type="ECO:0000259" key="6">
    <source>
        <dbReference type="Pfam" id="PF04542"/>
    </source>
</evidence>
<dbReference type="InterPro" id="IPR014325">
    <property type="entry name" value="RNA_pol_sigma-E_actinobac"/>
</dbReference>
<dbReference type="InterPro" id="IPR014284">
    <property type="entry name" value="RNA_pol_sigma-70_dom"/>
</dbReference>
<dbReference type="InterPro" id="IPR013249">
    <property type="entry name" value="RNA_pol_sigma70_r4_t2"/>
</dbReference>
<evidence type="ECO:0000259" key="7">
    <source>
        <dbReference type="Pfam" id="PF08281"/>
    </source>
</evidence>
<keyword evidence="9" id="KW-1185">Reference proteome</keyword>
<keyword evidence="3" id="KW-0731">Sigma factor</keyword>
<comment type="caution">
    <text evidence="8">The sequence shown here is derived from an EMBL/GenBank/DDBJ whole genome shotgun (WGS) entry which is preliminary data.</text>
</comment>
<dbReference type="InterPro" id="IPR007627">
    <property type="entry name" value="RNA_pol_sigma70_r2"/>
</dbReference>
<evidence type="ECO:0000313" key="9">
    <source>
        <dbReference type="Proteomes" id="UP000681340"/>
    </source>
</evidence>
<proteinExistence type="inferred from homology"/>
<dbReference type="SUPFAM" id="SSF88659">
    <property type="entry name" value="Sigma3 and sigma4 domains of RNA polymerase sigma factors"/>
    <property type="match status" value="1"/>
</dbReference>
<dbReference type="Gene3D" id="1.10.1740.10">
    <property type="match status" value="1"/>
</dbReference>
<protein>
    <submittedName>
        <fullName evidence="8">RNA polymerase</fullName>
    </submittedName>
</protein>
<accession>A0A919S9Z0</accession>
<dbReference type="Gene3D" id="1.10.10.10">
    <property type="entry name" value="Winged helix-like DNA-binding domain superfamily/Winged helix DNA-binding domain"/>
    <property type="match status" value="1"/>
</dbReference>
<dbReference type="PANTHER" id="PTHR43133">
    <property type="entry name" value="RNA POLYMERASE ECF-TYPE SIGMA FACTO"/>
    <property type="match status" value="1"/>
</dbReference>
<organism evidence="8 9">
    <name type="scientific">Actinoplanes auranticolor</name>
    <dbReference type="NCBI Taxonomy" id="47988"/>
    <lineage>
        <taxon>Bacteria</taxon>
        <taxon>Bacillati</taxon>
        <taxon>Actinomycetota</taxon>
        <taxon>Actinomycetes</taxon>
        <taxon>Micromonosporales</taxon>
        <taxon>Micromonosporaceae</taxon>
        <taxon>Actinoplanes</taxon>
    </lineage>
</organism>
<keyword evidence="5" id="KW-0804">Transcription</keyword>
<keyword evidence="2" id="KW-0805">Transcription regulation</keyword>
<dbReference type="GO" id="GO:0016987">
    <property type="term" value="F:sigma factor activity"/>
    <property type="evidence" value="ECO:0007669"/>
    <property type="project" value="UniProtKB-KW"/>
</dbReference>
<dbReference type="GO" id="GO:0006352">
    <property type="term" value="P:DNA-templated transcription initiation"/>
    <property type="evidence" value="ECO:0007669"/>
    <property type="project" value="InterPro"/>
</dbReference>
<dbReference type="CDD" id="cd06171">
    <property type="entry name" value="Sigma70_r4"/>
    <property type="match status" value="1"/>
</dbReference>
<sequence length="163" mass="19046">MQFEEFVAARSPALLRYAVLLSHDPEQARDLVQEVLTRALVKWNRIERVDEPYAYVRRMLTNEFLSWRRRRRVATVPLTGAHDRAVEHRANPGDDLWSLLAELPRQQRVVLVLRYYEGLTDNEIADVMRCRASTVRAYASRALATLRVEITTETIRNQQEAQL</sequence>
<name>A0A919S9Z0_9ACTN</name>
<evidence type="ECO:0000256" key="3">
    <source>
        <dbReference type="ARBA" id="ARBA00023082"/>
    </source>
</evidence>
<dbReference type="RefSeq" id="WP_212988915.1">
    <property type="nucleotide sequence ID" value="NZ_BAABEA010000008.1"/>
</dbReference>
<gene>
    <name evidence="8" type="ORF">Aau02nite_28950</name>
</gene>
<reference evidence="8" key="1">
    <citation type="submission" date="2021-03" db="EMBL/GenBank/DDBJ databases">
        <title>Whole genome shotgun sequence of Actinoplanes auranticolor NBRC 12245.</title>
        <authorList>
            <person name="Komaki H."/>
            <person name="Tamura T."/>
        </authorList>
    </citation>
    <scope>NUCLEOTIDE SEQUENCE</scope>
    <source>
        <strain evidence="8">NBRC 12245</strain>
    </source>
</reference>
<evidence type="ECO:0000256" key="5">
    <source>
        <dbReference type="ARBA" id="ARBA00023163"/>
    </source>
</evidence>
<dbReference type="InterPro" id="IPR036388">
    <property type="entry name" value="WH-like_DNA-bd_sf"/>
</dbReference>
<evidence type="ECO:0000256" key="1">
    <source>
        <dbReference type="ARBA" id="ARBA00010641"/>
    </source>
</evidence>
<dbReference type="SUPFAM" id="SSF88946">
    <property type="entry name" value="Sigma2 domain of RNA polymerase sigma factors"/>
    <property type="match status" value="1"/>
</dbReference>
<dbReference type="Pfam" id="PF04542">
    <property type="entry name" value="Sigma70_r2"/>
    <property type="match status" value="1"/>
</dbReference>
<dbReference type="InterPro" id="IPR013325">
    <property type="entry name" value="RNA_pol_sigma_r2"/>
</dbReference>
<evidence type="ECO:0000256" key="4">
    <source>
        <dbReference type="ARBA" id="ARBA00023125"/>
    </source>
</evidence>
<keyword evidence="4" id="KW-0238">DNA-binding</keyword>
<comment type="similarity">
    <text evidence="1">Belongs to the sigma-70 factor family. ECF subfamily.</text>
</comment>
<dbReference type="EMBL" id="BOQL01000024">
    <property type="protein sequence ID" value="GIM67811.1"/>
    <property type="molecule type" value="Genomic_DNA"/>
</dbReference>
<feature type="domain" description="RNA polymerase sigma-70 region 2" evidence="6">
    <location>
        <begin position="7"/>
        <end position="72"/>
    </location>
</feature>